<organism evidence="2 3">
    <name type="scientific">Bradyrhizobium cytisi</name>
    <dbReference type="NCBI Taxonomy" id="515489"/>
    <lineage>
        <taxon>Bacteria</taxon>
        <taxon>Pseudomonadati</taxon>
        <taxon>Pseudomonadota</taxon>
        <taxon>Alphaproteobacteria</taxon>
        <taxon>Hyphomicrobiales</taxon>
        <taxon>Nitrobacteraceae</taxon>
        <taxon>Bradyrhizobium</taxon>
    </lineage>
</organism>
<feature type="transmembrane region" description="Helical" evidence="1">
    <location>
        <begin position="159"/>
        <end position="183"/>
    </location>
</feature>
<gene>
    <name evidence="2" type="ORF">FXB38_25065</name>
</gene>
<feature type="transmembrane region" description="Helical" evidence="1">
    <location>
        <begin position="261"/>
        <end position="281"/>
    </location>
</feature>
<evidence type="ECO:0000256" key="1">
    <source>
        <dbReference type="SAM" id="Phobius"/>
    </source>
</evidence>
<comment type="caution">
    <text evidence="2">The sequence shown here is derived from an EMBL/GenBank/DDBJ whole genome shotgun (WGS) entry which is preliminary data.</text>
</comment>
<name>A0A5S4WID0_9BRAD</name>
<keyword evidence="1" id="KW-0472">Membrane</keyword>
<dbReference type="Proteomes" id="UP000324853">
    <property type="component" value="Unassembled WGS sequence"/>
</dbReference>
<keyword evidence="3" id="KW-1185">Reference proteome</keyword>
<evidence type="ECO:0008006" key="4">
    <source>
        <dbReference type="Google" id="ProtNLM"/>
    </source>
</evidence>
<dbReference type="EMBL" id="VSSR01000042">
    <property type="protein sequence ID" value="TYL80237.1"/>
    <property type="molecule type" value="Genomic_DNA"/>
</dbReference>
<reference evidence="2 3" key="1">
    <citation type="submission" date="2019-08" db="EMBL/GenBank/DDBJ databases">
        <title>Bradyrhizobium hipponensis sp. nov., a rhizobium isolated from a Lupinus angustifolius root nodule in Tunisia.</title>
        <authorList>
            <person name="Off K."/>
            <person name="Rejili M."/>
            <person name="Mars M."/>
            <person name="Brachmann A."/>
            <person name="Marin M."/>
        </authorList>
    </citation>
    <scope>NUCLEOTIDE SEQUENCE [LARGE SCALE GENOMIC DNA]</scope>
    <source>
        <strain evidence="2 3">CTAW11</strain>
    </source>
</reference>
<feature type="transmembrane region" description="Helical" evidence="1">
    <location>
        <begin position="195"/>
        <end position="215"/>
    </location>
</feature>
<dbReference type="OrthoDB" id="128991at2"/>
<dbReference type="RefSeq" id="WP_148753616.1">
    <property type="nucleotide sequence ID" value="NZ_VSSR01000042.1"/>
</dbReference>
<keyword evidence="1" id="KW-1133">Transmembrane helix</keyword>
<evidence type="ECO:0000313" key="3">
    <source>
        <dbReference type="Proteomes" id="UP000324853"/>
    </source>
</evidence>
<accession>A0A5S4WID0</accession>
<feature type="transmembrane region" description="Helical" evidence="1">
    <location>
        <begin position="236"/>
        <end position="255"/>
    </location>
</feature>
<dbReference type="AlphaFoldDB" id="A0A5S4WID0"/>
<feature type="transmembrane region" description="Helical" evidence="1">
    <location>
        <begin position="75"/>
        <end position="96"/>
    </location>
</feature>
<keyword evidence="1" id="KW-0812">Transmembrane</keyword>
<sequence>MAFAAVYFLVYPVWRSQFLVEIWFTEGWNAYFQDAAGAGRALYPPSDALIVNNYPPLSFYAVGALGRMLGADNLFIGRALSLTAVIAIAVEIFACVRLLSGGLAGGLLAAFWYVAITSHNFTAYAGANDPQLAGEAIMGLGLVLFLSRQQSGRSVLGPLLLMVLAGFWKHNMIAIPLAAIAWLLIRRGRSAFPDIAVSAAVAAAGLALCGILFGLDFFRNLFVSRHYGLSHLLSNVGHLQWSAPAFLSWLTWVLFSRSQAARFTALHVPIGLGACLLQWLGDKIYGNAEFDLIIALAIGVGVAFEEIKTSPLVRLIGETGTRAVLVLVLLLRFVASDRQEPLLVMFDRDFEHQFLLSELAVKREAEIVSQTSGDVACTVKVVCREAGKPFVVDDFKIDEMLATKQMSPDGLHRLLSDRGIQTFTNSLATSATVNTSLSHAWARGALRR</sequence>
<evidence type="ECO:0000313" key="2">
    <source>
        <dbReference type="EMBL" id="TYL80237.1"/>
    </source>
</evidence>
<protein>
    <recommendedName>
        <fullName evidence="4">Glycosyltransferase RgtA/B/C/D-like domain-containing protein</fullName>
    </recommendedName>
</protein>
<proteinExistence type="predicted"/>
<feature type="transmembrane region" description="Helical" evidence="1">
    <location>
        <begin position="103"/>
        <end position="125"/>
    </location>
</feature>